<evidence type="ECO:0000256" key="18">
    <source>
        <dbReference type="RuleBase" id="RU363061"/>
    </source>
</evidence>
<keyword evidence="4 17" id="KW-0813">Transport</keyword>
<evidence type="ECO:0000313" key="20">
    <source>
        <dbReference type="EMBL" id="GAO38848.1"/>
    </source>
</evidence>
<keyword evidence="5 18" id="KW-1003">Cell membrane</keyword>
<evidence type="ECO:0000313" key="21">
    <source>
        <dbReference type="Proteomes" id="UP000033202"/>
    </source>
</evidence>
<feature type="transmembrane region" description="Helical" evidence="18">
    <location>
        <begin position="361"/>
        <end position="382"/>
    </location>
</feature>
<sequence length="637" mass="70550">MIARDGPELQGAELHDRLTRTWSRKPGLIGWLSTVDHKEVGRRYIVTAFVFFVLAGVLALIMRTQLARPESGLITADRYNQIFTMHGSTMMFLFAVPVMDAVAIYLIPLMVGARNIAFPRLHAFSYYMYLGGGLMLWIAFALNIGPDIGWFAYTPLSGPEYDPGKRADMWAQMITFTEVAALAVSASIIGTIFKQRAPGMRLDRMPLFVWAMLVVSFMVIFAMPAIALASGFLISDRLVGTQFFNPAEGGDPILWQHMFWFFGHPEVYIIFLPATGFVSQITETFSGRSVFGYPYMVLALVATGLLAFGLWVHHMFATGLPRMGYAFYTAASMTVAIPSGVQIFCWIATIWSGRPRFGVPMLYVIGFIITFVIGGLSGVMVASVPLDLQMHDTYFVVAHFHYVLIGGAVFPLLGVVTYWFPKITGRMMSERLGRWAFGIVFASFHLTFMPMHWTGLMGMPRRVYTYPAGMGWDALNFVSTIGAFGIAIAVILFLVNVFTSYWKGELAGPNPWGGTSLEWATTSPPPPYNFAHVPVVESRTPLWDADGGPLPVMTGLRVDERETLLTTLIDAEPDVREASAEPSIWPLLAAIATSILFVGSVFTPWAVVWGAIPVAIALTAWFWPKRSREPGEEPVIA</sequence>
<evidence type="ECO:0000256" key="13">
    <source>
        <dbReference type="ARBA" id="ARBA00023004"/>
    </source>
</evidence>
<reference evidence="20 21" key="1">
    <citation type="submission" date="2015-04" db="EMBL/GenBank/DDBJ databases">
        <title>Whole genome shotgun sequence of Sphingomonas changbaiensis NBRC 104936.</title>
        <authorList>
            <person name="Katano-Makiyama Y."/>
            <person name="Hosoyama A."/>
            <person name="Hashimoto M."/>
            <person name="Noguchi M."/>
            <person name="Tsuchikane K."/>
            <person name="Ohji S."/>
            <person name="Yamazoe A."/>
            <person name="Ichikawa N."/>
            <person name="Kimura A."/>
            <person name="Fujita N."/>
        </authorList>
    </citation>
    <scope>NUCLEOTIDE SEQUENCE [LARGE SCALE GENOMIC DNA]</scope>
    <source>
        <strain evidence="20 21">NBRC 104936</strain>
    </source>
</reference>
<keyword evidence="15 18" id="KW-0472">Membrane</keyword>
<dbReference type="GO" id="GO:0004129">
    <property type="term" value="F:cytochrome-c oxidase activity"/>
    <property type="evidence" value="ECO:0007669"/>
    <property type="project" value="UniProtKB-EC"/>
</dbReference>
<evidence type="ECO:0000256" key="12">
    <source>
        <dbReference type="ARBA" id="ARBA00022989"/>
    </source>
</evidence>
<feature type="transmembrane region" description="Helical" evidence="18">
    <location>
        <begin position="127"/>
        <end position="153"/>
    </location>
</feature>
<dbReference type="InterPro" id="IPR036927">
    <property type="entry name" value="Cyt_c_oxase-like_su1_sf"/>
</dbReference>
<dbReference type="OrthoDB" id="9803294at2"/>
<dbReference type="GO" id="GO:0006119">
    <property type="term" value="P:oxidative phosphorylation"/>
    <property type="evidence" value="ECO:0007669"/>
    <property type="project" value="UniProtKB-UniPathway"/>
</dbReference>
<keyword evidence="11 17" id="KW-0249">Electron transport</keyword>
<dbReference type="Pfam" id="PF00115">
    <property type="entry name" value="COX1"/>
    <property type="match status" value="1"/>
</dbReference>
<evidence type="ECO:0000256" key="1">
    <source>
        <dbReference type="ARBA" id="ARBA00004651"/>
    </source>
</evidence>
<evidence type="ECO:0000256" key="11">
    <source>
        <dbReference type="ARBA" id="ARBA00022982"/>
    </source>
</evidence>
<evidence type="ECO:0000256" key="2">
    <source>
        <dbReference type="ARBA" id="ARBA00004673"/>
    </source>
</evidence>
<accession>A0A0E9MMV0</accession>
<evidence type="ECO:0000259" key="19">
    <source>
        <dbReference type="PROSITE" id="PS50855"/>
    </source>
</evidence>
<evidence type="ECO:0000256" key="15">
    <source>
        <dbReference type="ARBA" id="ARBA00023136"/>
    </source>
</evidence>
<dbReference type="GO" id="GO:0015990">
    <property type="term" value="P:electron transport coupled proton transport"/>
    <property type="evidence" value="ECO:0007669"/>
    <property type="project" value="InterPro"/>
</dbReference>
<dbReference type="EMBL" id="BBWU01000021">
    <property type="protein sequence ID" value="GAO38848.1"/>
    <property type="molecule type" value="Genomic_DNA"/>
</dbReference>
<dbReference type="Gene3D" id="1.20.210.10">
    <property type="entry name" value="Cytochrome c oxidase-like, subunit I domain"/>
    <property type="match status" value="1"/>
</dbReference>
<comment type="caution">
    <text evidence="20">The sequence shown here is derived from an EMBL/GenBank/DDBJ whole genome shotgun (WGS) entry which is preliminary data.</text>
</comment>
<comment type="function">
    <text evidence="18">Cytochrome c oxidase is the component of the respiratory chain that catalyzes the reduction of oxygen to water. Subunits 1-3 form the functional core of the enzyme complex. CO I is the catalytic subunit of the enzyme. Electrons originating in cytochrome c are transferred via the copper A center of subunit 2 and heme A of subunit 1 to the bimetallic center formed by heme A3 and copper B.</text>
</comment>
<gene>
    <name evidence="20" type="ORF">SCH01S_21_00350</name>
</gene>
<dbReference type="UniPathway" id="UPA00705"/>
<keyword evidence="8 17" id="KW-0812">Transmembrane</keyword>
<proteinExistence type="inferred from homology"/>
<feature type="transmembrane region" description="Helical" evidence="18">
    <location>
        <begin position="432"/>
        <end position="454"/>
    </location>
</feature>
<dbReference type="PANTHER" id="PTHR10422:SF35">
    <property type="entry name" value="CYTOCHROME BO(3) UBIQUINOL OXIDASE SUBUNIT 1"/>
    <property type="match status" value="1"/>
</dbReference>
<feature type="transmembrane region" description="Helical" evidence="18">
    <location>
        <begin position="173"/>
        <end position="193"/>
    </location>
</feature>
<evidence type="ECO:0000256" key="14">
    <source>
        <dbReference type="ARBA" id="ARBA00023008"/>
    </source>
</evidence>
<dbReference type="RefSeq" id="WP_046347691.1">
    <property type="nucleotide sequence ID" value="NZ_BBWU01000021.1"/>
</dbReference>
<comment type="catalytic activity">
    <reaction evidence="16 18">
        <text>4 Fe(II)-[cytochrome c] + O2 + 8 H(+)(in) = 4 Fe(III)-[cytochrome c] + 2 H2O + 4 H(+)(out)</text>
        <dbReference type="Rhea" id="RHEA:11436"/>
        <dbReference type="Rhea" id="RHEA-COMP:10350"/>
        <dbReference type="Rhea" id="RHEA-COMP:14399"/>
        <dbReference type="ChEBI" id="CHEBI:15377"/>
        <dbReference type="ChEBI" id="CHEBI:15378"/>
        <dbReference type="ChEBI" id="CHEBI:15379"/>
        <dbReference type="ChEBI" id="CHEBI:29033"/>
        <dbReference type="ChEBI" id="CHEBI:29034"/>
        <dbReference type="EC" id="7.1.1.9"/>
    </reaction>
</comment>
<keyword evidence="14 18" id="KW-0186">Copper</keyword>
<feature type="transmembrane region" description="Helical" evidence="18">
    <location>
        <begin position="82"/>
        <end position="107"/>
    </location>
</feature>
<evidence type="ECO:0000256" key="6">
    <source>
        <dbReference type="ARBA" id="ARBA00022617"/>
    </source>
</evidence>
<protein>
    <recommendedName>
        <fullName evidence="18">Cytochrome c oxidase subunit 1</fullName>
        <ecNumber evidence="18">7.1.1.9</ecNumber>
    </recommendedName>
</protein>
<evidence type="ECO:0000256" key="4">
    <source>
        <dbReference type="ARBA" id="ARBA00022448"/>
    </source>
</evidence>
<dbReference type="PANTHER" id="PTHR10422">
    <property type="entry name" value="CYTOCHROME C OXIDASE SUBUNIT 1"/>
    <property type="match status" value="1"/>
</dbReference>
<dbReference type="PROSITE" id="PS00077">
    <property type="entry name" value="COX1_CUB"/>
    <property type="match status" value="1"/>
</dbReference>
<dbReference type="GO" id="GO:0005886">
    <property type="term" value="C:plasma membrane"/>
    <property type="evidence" value="ECO:0007669"/>
    <property type="project" value="UniProtKB-SubCell"/>
</dbReference>
<feature type="transmembrane region" description="Helical" evidence="18">
    <location>
        <begin position="290"/>
        <end position="313"/>
    </location>
</feature>
<dbReference type="InterPro" id="IPR023616">
    <property type="entry name" value="Cyt_c_oxase-like_su1_dom"/>
</dbReference>
<keyword evidence="13 18" id="KW-0408">Iron</keyword>
<dbReference type="STRING" id="1219043.SCH01S_21_00350"/>
<comment type="pathway">
    <text evidence="2 18">Energy metabolism; oxidative phosphorylation.</text>
</comment>
<keyword evidence="10" id="KW-1278">Translocase</keyword>
<keyword evidence="7 17" id="KW-0679">Respiratory chain</keyword>
<comment type="subcellular location">
    <subcellularLocation>
        <location evidence="1 18">Cell membrane</location>
        <topology evidence="1 18">Multi-pass membrane protein</topology>
    </subcellularLocation>
</comment>
<dbReference type="Proteomes" id="UP000033202">
    <property type="component" value="Unassembled WGS sequence"/>
</dbReference>
<feature type="transmembrane region" description="Helical" evidence="18">
    <location>
        <begin position="474"/>
        <end position="495"/>
    </location>
</feature>
<dbReference type="EC" id="7.1.1.9" evidence="18"/>
<evidence type="ECO:0000256" key="10">
    <source>
        <dbReference type="ARBA" id="ARBA00022967"/>
    </source>
</evidence>
<dbReference type="AlphaFoldDB" id="A0A0E9MMV0"/>
<dbReference type="GO" id="GO:0046872">
    <property type="term" value="F:metal ion binding"/>
    <property type="evidence" value="ECO:0007669"/>
    <property type="project" value="UniProtKB-KW"/>
</dbReference>
<feature type="transmembrane region" description="Helical" evidence="18">
    <location>
        <begin position="394"/>
        <end position="420"/>
    </location>
</feature>
<evidence type="ECO:0000256" key="8">
    <source>
        <dbReference type="ARBA" id="ARBA00022692"/>
    </source>
</evidence>
<evidence type="ECO:0000256" key="5">
    <source>
        <dbReference type="ARBA" id="ARBA00022475"/>
    </source>
</evidence>
<feature type="transmembrane region" description="Helical" evidence="18">
    <location>
        <begin position="44"/>
        <end position="62"/>
    </location>
</feature>
<dbReference type="PROSITE" id="PS50855">
    <property type="entry name" value="COX1"/>
    <property type="match status" value="1"/>
</dbReference>
<dbReference type="PRINTS" id="PR01165">
    <property type="entry name" value="CYCOXIDASEI"/>
</dbReference>
<feature type="domain" description="Cytochrome oxidase subunit I profile" evidence="19">
    <location>
        <begin position="25"/>
        <end position="537"/>
    </location>
</feature>
<keyword evidence="12 18" id="KW-1133">Transmembrane helix</keyword>
<keyword evidence="9 18" id="KW-0479">Metal-binding</keyword>
<dbReference type="CDD" id="cd01662">
    <property type="entry name" value="Ubiquinol_Oxidase_I"/>
    <property type="match status" value="1"/>
</dbReference>
<comment type="similarity">
    <text evidence="3 17">Belongs to the heme-copper respiratory oxidase family.</text>
</comment>
<dbReference type="InterPro" id="IPR014241">
    <property type="entry name" value="Cyt_c_oxidase_su1_bac"/>
</dbReference>
<feature type="transmembrane region" description="Helical" evidence="18">
    <location>
        <begin position="325"/>
        <end position="349"/>
    </location>
</feature>
<dbReference type="InterPro" id="IPR023615">
    <property type="entry name" value="Cyt_c_Oxase_su1_BS"/>
</dbReference>
<name>A0A0E9MMV0_9SPHN</name>
<evidence type="ECO:0000256" key="9">
    <source>
        <dbReference type="ARBA" id="ARBA00022723"/>
    </source>
</evidence>
<keyword evidence="6 17" id="KW-0349">Heme</keyword>
<dbReference type="NCBIfam" id="TIGR02891">
    <property type="entry name" value="CtaD_CoxA"/>
    <property type="match status" value="1"/>
</dbReference>
<dbReference type="InterPro" id="IPR000883">
    <property type="entry name" value="Cyt_C_Oxase_1"/>
</dbReference>
<dbReference type="SUPFAM" id="SSF81442">
    <property type="entry name" value="Cytochrome c oxidase subunit I-like"/>
    <property type="match status" value="1"/>
</dbReference>
<feature type="transmembrane region" description="Helical" evidence="18">
    <location>
        <begin position="205"/>
        <end position="234"/>
    </location>
</feature>
<keyword evidence="21" id="KW-1185">Reference proteome</keyword>
<evidence type="ECO:0000256" key="7">
    <source>
        <dbReference type="ARBA" id="ARBA00022660"/>
    </source>
</evidence>
<evidence type="ECO:0000256" key="3">
    <source>
        <dbReference type="ARBA" id="ARBA00009578"/>
    </source>
</evidence>
<dbReference type="GO" id="GO:0022904">
    <property type="term" value="P:respiratory electron transport chain"/>
    <property type="evidence" value="ECO:0007669"/>
    <property type="project" value="TreeGrafter"/>
</dbReference>
<dbReference type="GO" id="GO:0020037">
    <property type="term" value="F:heme binding"/>
    <property type="evidence" value="ECO:0007669"/>
    <property type="project" value="InterPro"/>
</dbReference>
<evidence type="ECO:0000256" key="16">
    <source>
        <dbReference type="ARBA" id="ARBA00047816"/>
    </source>
</evidence>
<feature type="transmembrane region" description="Helical" evidence="18">
    <location>
        <begin position="254"/>
        <end position="278"/>
    </location>
</feature>
<feature type="transmembrane region" description="Helical" evidence="18">
    <location>
        <begin position="608"/>
        <end position="624"/>
    </location>
</feature>
<evidence type="ECO:0000256" key="17">
    <source>
        <dbReference type="RuleBase" id="RU000370"/>
    </source>
</evidence>
<organism evidence="20 21">
    <name type="scientific">Sphingomonas changbaiensis NBRC 104936</name>
    <dbReference type="NCBI Taxonomy" id="1219043"/>
    <lineage>
        <taxon>Bacteria</taxon>
        <taxon>Pseudomonadati</taxon>
        <taxon>Pseudomonadota</taxon>
        <taxon>Alphaproteobacteria</taxon>
        <taxon>Sphingomonadales</taxon>
        <taxon>Sphingomonadaceae</taxon>
        <taxon>Sphingomonas</taxon>
    </lineage>
</organism>